<evidence type="ECO:0000256" key="7">
    <source>
        <dbReference type="ARBA" id="ARBA00023136"/>
    </source>
</evidence>
<dbReference type="GO" id="GO:0005524">
    <property type="term" value="F:ATP binding"/>
    <property type="evidence" value="ECO:0007669"/>
    <property type="project" value="UniProtKB-KW"/>
</dbReference>
<dbReference type="Gene3D" id="3.40.50.300">
    <property type="entry name" value="P-loop containing nucleotide triphosphate hydrolases"/>
    <property type="match status" value="1"/>
</dbReference>
<keyword evidence="6 9" id="KW-0067">ATP-binding</keyword>
<evidence type="ECO:0000313" key="9">
    <source>
        <dbReference type="EMBL" id="GAA4503979.1"/>
    </source>
</evidence>
<dbReference type="PROSITE" id="PS00211">
    <property type="entry name" value="ABC_TRANSPORTER_1"/>
    <property type="match status" value="1"/>
</dbReference>
<proteinExistence type="inferred from homology"/>
<dbReference type="CDD" id="cd03257">
    <property type="entry name" value="ABC_NikE_OppD_transporters"/>
    <property type="match status" value="1"/>
</dbReference>
<comment type="similarity">
    <text evidence="2">Belongs to the ABC transporter superfamily.</text>
</comment>
<dbReference type="InterPro" id="IPR003439">
    <property type="entry name" value="ABC_transporter-like_ATP-bd"/>
</dbReference>
<sequence>MTGATGRTFSGEAVMLARDLTVQVETEHGWVTVVDGVDLTVRRNEIVGLVGESGSGKTITALSLLRLLPPNARVRRGSVEVMGRDITAMRERELGDVRGVRVAMIFQEPRRCLNPAFTVGDQVAESVRRHRGWSRRRSMRRTVELFELVEIPEAVRRVRQYPHEFSGGMCQRVMLAMALACDPMMLIADEPTTALDVTVQRQVLELIRRLQVERGFGVLLITHDLGVVAEMCDRVAVMYAGQVVEEADADTLFHHPGNPYTSALLRSMLEPVRGEPLGFIPGRVPPPHLFPSTCRFEDRCAYAVESVCGRPIPLRQISPAHLIRCARADGLDLPGVPG</sequence>
<dbReference type="InterPro" id="IPR017871">
    <property type="entry name" value="ABC_transporter-like_CS"/>
</dbReference>
<dbReference type="Proteomes" id="UP001500503">
    <property type="component" value="Unassembled WGS sequence"/>
</dbReference>
<comment type="subcellular location">
    <subcellularLocation>
        <location evidence="1">Cell membrane</location>
        <topology evidence="1">Peripheral membrane protein</topology>
    </subcellularLocation>
</comment>
<evidence type="ECO:0000256" key="3">
    <source>
        <dbReference type="ARBA" id="ARBA00022448"/>
    </source>
</evidence>
<keyword evidence="5" id="KW-0547">Nucleotide-binding</keyword>
<protein>
    <submittedName>
        <fullName evidence="9">ABC transporter ATP-binding protein</fullName>
    </submittedName>
</protein>
<dbReference type="Pfam" id="PF00005">
    <property type="entry name" value="ABC_tran"/>
    <property type="match status" value="1"/>
</dbReference>
<dbReference type="InterPro" id="IPR027417">
    <property type="entry name" value="P-loop_NTPase"/>
</dbReference>
<evidence type="ECO:0000313" key="10">
    <source>
        <dbReference type="Proteomes" id="UP001500503"/>
    </source>
</evidence>
<evidence type="ECO:0000259" key="8">
    <source>
        <dbReference type="PROSITE" id="PS50893"/>
    </source>
</evidence>
<dbReference type="InterPro" id="IPR013563">
    <property type="entry name" value="Oligopep_ABC_C"/>
</dbReference>
<keyword evidence="7" id="KW-0472">Membrane</keyword>
<dbReference type="PANTHER" id="PTHR43297">
    <property type="entry name" value="OLIGOPEPTIDE TRANSPORT ATP-BINDING PROTEIN APPD"/>
    <property type="match status" value="1"/>
</dbReference>
<dbReference type="InterPro" id="IPR050388">
    <property type="entry name" value="ABC_Ni/Peptide_Import"/>
</dbReference>
<dbReference type="Pfam" id="PF08352">
    <property type="entry name" value="oligo_HPY"/>
    <property type="match status" value="1"/>
</dbReference>
<organism evidence="9 10">
    <name type="scientific">Actinoallomurus oryzae</name>
    <dbReference type="NCBI Taxonomy" id="502180"/>
    <lineage>
        <taxon>Bacteria</taxon>
        <taxon>Bacillati</taxon>
        <taxon>Actinomycetota</taxon>
        <taxon>Actinomycetes</taxon>
        <taxon>Streptosporangiales</taxon>
        <taxon>Thermomonosporaceae</taxon>
        <taxon>Actinoallomurus</taxon>
    </lineage>
</organism>
<evidence type="ECO:0000256" key="4">
    <source>
        <dbReference type="ARBA" id="ARBA00022475"/>
    </source>
</evidence>
<gene>
    <name evidence="9" type="ORF">GCM10023191_057470</name>
</gene>
<evidence type="ECO:0000256" key="5">
    <source>
        <dbReference type="ARBA" id="ARBA00022741"/>
    </source>
</evidence>
<reference evidence="10" key="1">
    <citation type="journal article" date="2019" name="Int. J. Syst. Evol. Microbiol.">
        <title>The Global Catalogue of Microorganisms (GCM) 10K type strain sequencing project: providing services to taxonomists for standard genome sequencing and annotation.</title>
        <authorList>
            <consortium name="The Broad Institute Genomics Platform"/>
            <consortium name="The Broad Institute Genome Sequencing Center for Infectious Disease"/>
            <person name="Wu L."/>
            <person name="Ma J."/>
        </authorList>
    </citation>
    <scope>NUCLEOTIDE SEQUENCE [LARGE SCALE GENOMIC DNA]</scope>
    <source>
        <strain evidence="10">JCM 17933</strain>
    </source>
</reference>
<dbReference type="InterPro" id="IPR003593">
    <property type="entry name" value="AAA+_ATPase"/>
</dbReference>
<dbReference type="SMART" id="SM00382">
    <property type="entry name" value="AAA"/>
    <property type="match status" value="1"/>
</dbReference>
<dbReference type="PROSITE" id="PS50893">
    <property type="entry name" value="ABC_TRANSPORTER_2"/>
    <property type="match status" value="1"/>
</dbReference>
<dbReference type="EMBL" id="BAABHF010000034">
    <property type="protein sequence ID" value="GAA4503979.1"/>
    <property type="molecule type" value="Genomic_DNA"/>
</dbReference>
<accession>A0ABP8QJ97</accession>
<evidence type="ECO:0000256" key="6">
    <source>
        <dbReference type="ARBA" id="ARBA00022840"/>
    </source>
</evidence>
<keyword evidence="3" id="KW-0813">Transport</keyword>
<dbReference type="PANTHER" id="PTHR43297:SF2">
    <property type="entry name" value="DIPEPTIDE TRANSPORT ATP-BINDING PROTEIN DPPD"/>
    <property type="match status" value="1"/>
</dbReference>
<dbReference type="SUPFAM" id="SSF52540">
    <property type="entry name" value="P-loop containing nucleoside triphosphate hydrolases"/>
    <property type="match status" value="1"/>
</dbReference>
<dbReference type="NCBIfam" id="TIGR01727">
    <property type="entry name" value="oligo_HPY"/>
    <property type="match status" value="1"/>
</dbReference>
<dbReference type="RefSeq" id="WP_345469079.1">
    <property type="nucleotide sequence ID" value="NZ_BAABHF010000034.1"/>
</dbReference>
<keyword evidence="4" id="KW-1003">Cell membrane</keyword>
<keyword evidence="10" id="KW-1185">Reference proteome</keyword>
<feature type="domain" description="ABC transporter" evidence="8">
    <location>
        <begin position="15"/>
        <end position="265"/>
    </location>
</feature>
<comment type="caution">
    <text evidence="9">The sequence shown here is derived from an EMBL/GenBank/DDBJ whole genome shotgun (WGS) entry which is preliminary data.</text>
</comment>
<evidence type="ECO:0000256" key="2">
    <source>
        <dbReference type="ARBA" id="ARBA00005417"/>
    </source>
</evidence>
<evidence type="ECO:0000256" key="1">
    <source>
        <dbReference type="ARBA" id="ARBA00004202"/>
    </source>
</evidence>
<name>A0ABP8QJ97_9ACTN</name>